<sequence>MKISYDSNADVMYIYFDPTKKSTRTEEVGEGINVDYAGKKLIGIEILDASERLAKKDIEKMTIEVPTYKANVSA</sequence>
<gene>
    <name evidence="1" type="ORF">UX25_C0015G0012</name>
</gene>
<dbReference type="PANTHER" id="PTHR37029">
    <property type="entry name" value="SSR1768 PROTEIN"/>
    <property type="match status" value="1"/>
</dbReference>
<organism evidence="1 2">
    <name type="scientific">Candidatus Woesebacteria bacterium GW2011_GWC2_45_9</name>
    <dbReference type="NCBI Taxonomy" id="1618589"/>
    <lineage>
        <taxon>Bacteria</taxon>
        <taxon>Candidatus Woeseibacteriota</taxon>
    </lineage>
</organism>
<proteinExistence type="predicted"/>
<reference evidence="1 2" key="1">
    <citation type="journal article" date="2015" name="Nature">
        <title>rRNA introns, odd ribosomes, and small enigmatic genomes across a large radiation of phyla.</title>
        <authorList>
            <person name="Brown C.T."/>
            <person name="Hug L.A."/>
            <person name="Thomas B.C."/>
            <person name="Sharon I."/>
            <person name="Castelle C.J."/>
            <person name="Singh A."/>
            <person name="Wilkins M.J."/>
            <person name="Williams K.H."/>
            <person name="Banfield J.F."/>
        </authorList>
    </citation>
    <scope>NUCLEOTIDE SEQUENCE [LARGE SCALE GENOMIC DNA]</scope>
</reference>
<dbReference type="STRING" id="1618589.UX25_C0015G0012"/>
<dbReference type="EMBL" id="LCLM01000015">
    <property type="protein sequence ID" value="KKU17150.1"/>
    <property type="molecule type" value="Genomic_DNA"/>
</dbReference>
<evidence type="ECO:0000313" key="1">
    <source>
        <dbReference type="EMBL" id="KKU17150.1"/>
    </source>
</evidence>
<dbReference type="Pfam" id="PF10049">
    <property type="entry name" value="DUF2283"/>
    <property type="match status" value="1"/>
</dbReference>
<name>A0A0G1R8C7_9BACT</name>
<evidence type="ECO:0008006" key="3">
    <source>
        <dbReference type="Google" id="ProtNLM"/>
    </source>
</evidence>
<accession>A0A0G1R8C7</accession>
<evidence type="ECO:0000313" key="2">
    <source>
        <dbReference type="Proteomes" id="UP000034922"/>
    </source>
</evidence>
<dbReference type="AlphaFoldDB" id="A0A0G1R8C7"/>
<protein>
    <recommendedName>
        <fullName evidence="3">DUF2283 domain-containing protein</fullName>
    </recommendedName>
</protein>
<dbReference type="Proteomes" id="UP000034922">
    <property type="component" value="Unassembled WGS sequence"/>
</dbReference>
<comment type="caution">
    <text evidence="1">The sequence shown here is derived from an EMBL/GenBank/DDBJ whole genome shotgun (WGS) entry which is preliminary data.</text>
</comment>
<dbReference type="InterPro" id="IPR019270">
    <property type="entry name" value="DUF2283"/>
</dbReference>
<dbReference type="PANTHER" id="PTHR37029:SF1">
    <property type="entry name" value="SSR1768 PROTEIN"/>
    <property type="match status" value="1"/>
</dbReference>